<keyword evidence="3" id="KW-0732">Signal</keyword>
<feature type="chain" id="PRO_5045729143" evidence="3">
    <location>
        <begin position="25"/>
        <end position="226"/>
    </location>
</feature>
<evidence type="ECO:0000256" key="3">
    <source>
        <dbReference type="SAM" id="SignalP"/>
    </source>
</evidence>
<gene>
    <name evidence="4" type="ORF">V1479_09800</name>
</gene>
<dbReference type="EMBL" id="JAZHFV010000002">
    <property type="protein sequence ID" value="MEX4007598.1"/>
    <property type="molecule type" value="Genomic_DNA"/>
</dbReference>
<dbReference type="InterPro" id="IPR018188">
    <property type="entry name" value="RNase_T2_His_AS_1"/>
</dbReference>
<dbReference type="Proteomes" id="UP001559025">
    <property type="component" value="Unassembled WGS sequence"/>
</dbReference>
<dbReference type="PROSITE" id="PS00531">
    <property type="entry name" value="RNASE_T2_2"/>
    <property type="match status" value="1"/>
</dbReference>
<evidence type="ECO:0000256" key="1">
    <source>
        <dbReference type="ARBA" id="ARBA00007469"/>
    </source>
</evidence>
<dbReference type="SUPFAM" id="SSF55895">
    <property type="entry name" value="Ribonuclease Rh-like"/>
    <property type="match status" value="1"/>
</dbReference>
<protein>
    <submittedName>
        <fullName evidence="4">Ribonuclease</fullName>
    </submittedName>
</protein>
<proteinExistence type="inferred from homology"/>
<dbReference type="PANTHER" id="PTHR11240">
    <property type="entry name" value="RIBONUCLEASE T2"/>
    <property type="match status" value="1"/>
</dbReference>
<dbReference type="CDD" id="cd01062">
    <property type="entry name" value="RNase_T2_prok"/>
    <property type="match status" value="1"/>
</dbReference>
<dbReference type="InterPro" id="IPR033130">
    <property type="entry name" value="RNase_T2_His_AS_2"/>
</dbReference>
<dbReference type="Pfam" id="PF00445">
    <property type="entry name" value="Ribonuclease_T2"/>
    <property type="match status" value="1"/>
</dbReference>
<comment type="caution">
    <text evidence="4">The sequence shown here is derived from an EMBL/GenBank/DDBJ whole genome shotgun (WGS) entry which is preliminary data.</text>
</comment>
<dbReference type="RefSeq" id="WP_368802723.1">
    <property type="nucleotide sequence ID" value="NZ_JAZHFV010000002.1"/>
</dbReference>
<evidence type="ECO:0000256" key="2">
    <source>
        <dbReference type="RuleBase" id="RU004328"/>
    </source>
</evidence>
<accession>A0ABV3WSF4</accession>
<organism evidence="4 5">
    <name type="scientific">Neoaquamicrobium sediminum</name>
    <dbReference type="NCBI Taxonomy" id="1849104"/>
    <lineage>
        <taxon>Bacteria</taxon>
        <taxon>Pseudomonadati</taxon>
        <taxon>Pseudomonadota</taxon>
        <taxon>Alphaproteobacteria</taxon>
        <taxon>Hyphomicrobiales</taxon>
        <taxon>Phyllobacteriaceae</taxon>
        <taxon>Neoaquamicrobium</taxon>
    </lineage>
</organism>
<name>A0ABV3WSF4_9HYPH</name>
<dbReference type="PROSITE" id="PS00530">
    <property type="entry name" value="RNASE_T2_1"/>
    <property type="match status" value="1"/>
</dbReference>
<dbReference type="InterPro" id="IPR001568">
    <property type="entry name" value="RNase_T2-like"/>
</dbReference>
<dbReference type="Gene3D" id="3.90.730.10">
    <property type="entry name" value="Ribonuclease T2-like"/>
    <property type="match status" value="1"/>
</dbReference>
<comment type="similarity">
    <text evidence="1 2">Belongs to the RNase T2 family.</text>
</comment>
<dbReference type="PANTHER" id="PTHR11240:SF22">
    <property type="entry name" value="RIBONUCLEASE T2"/>
    <property type="match status" value="1"/>
</dbReference>
<keyword evidence="5" id="KW-1185">Reference proteome</keyword>
<feature type="signal peptide" evidence="3">
    <location>
        <begin position="1"/>
        <end position="24"/>
    </location>
</feature>
<dbReference type="PROSITE" id="PS51257">
    <property type="entry name" value="PROKAR_LIPOPROTEIN"/>
    <property type="match status" value="1"/>
</dbReference>
<reference evidence="4 5" key="1">
    <citation type="submission" date="2024-01" db="EMBL/GenBank/DDBJ databases">
        <title>New evidence supports the origin of RcGTA from prophage.</title>
        <authorList>
            <person name="Xu Y."/>
            <person name="Liu B."/>
            <person name="Chen F."/>
        </authorList>
    </citation>
    <scope>NUCLEOTIDE SEQUENCE [LARGE SCALE GENOMIC DNA]</scope>
    <source>
        <strain evidence="4 5">CBW1107-2</strain>
    </source>
</reference>
<evidence type="ECO:0000313" key="5">
    <source>
        <dbReference type="Proteomes" id="UP001559025"/>
    </source>
</evidence>
<sequence>MVIFTARIIQAPLLAVLLVASACAPSASQQPDLPTGDGYDFFVLSLSWSPSYCAAEGSDANRQQCGTGRDHAFVVHGLWPQFESGWPEFCDSAEPERVPDATVRQMLDVMPSAGLVGHQWRKHGSCAGMSQQDYFSVVRAARERINIPTRFARSAKRVEIEPDDVETDFIAANPTMPEDGIAVTCDGRFVREVRICMTKELEFRSCAEVNARACRMPRALMPAPGG</sequence>
<dbReference type="InterPro" id="IPR039378">
    <property type="entry name" value="RNase_T2_prok"/>
</dbReference>
<dbReference type="InterPro" id="IPR036430">
    <property type="entry name" value="RNase_T2-like_sf"/>
</dbReference>
<evidence type="ECO:0000313" key="4">
    <source>
        <dbReference type="EMBL" id="MEX4007598.1"/>
    </source>
</evidence>